<keyword evidence="3" id="KW-1185">Reference proteome</keyword>
<organism evidence="2 3">
    <name type="scientific">Steinernema hermaphroditum</name>
    <dbReference type="NCBI Taxonomy" id="289476"/>
    <lineage>
        <taxon>Eukaryota</taxon>
        <taxon>Metazoa</taxon>
        <taxon>Ecdysozoa</taxon>
        <taxon>Nematoda</taxon>
        <taxon>Chromadorea</taxon>
        <taxon>Rhabditida</taxon>
        <taxon>Tylenchina</taxon>
        <taxon>Panagrolaimomorpha</taxon>
        <taxon>Strongyloidoidea</taxon>
        <taxon>Steinernematidae</taxon>
        <taxon>Steinernema</taxon>
    </lineage>
</organism>
<accession>A0AA39H739</accession>
<dbReference type="AlphaFoldDB" id="A0AA39H739"/>
<gene>
    <name evidence="2" type="ORF">QR680_015259</name>
</gene>
<dbReference type="EMBL" id="JAUCMV010000004">
    <property type="protein sequence ID" value="KAK0400463.1"/>
    <property type="molecule type" value="Genomic_DNA"/>
</dbReference>
<feature type="chain" id="PRO_5041303518" evidence="1">
    <location>
        <begin position="20"/>
        <end position="344"/>
    </location>
</feature>
<sequence>MLLGIGCVNILRALAATFAERLTTTERALGKELYYTYEKNRDYEAIVRILFTSKDYEKACQLLKDLRSVEVGKPTNLVTSSDDMERKNPKYTWEKEPVYGDQLQIHYSSQKEQLLCFKGQDVIYDSLKHGQDKREFFKLYEELRNRKTISFIVEAQYSEDDKLEKTTTSTVSMIVNEEEKREAFRLALHYLFEEVIFSVVNCTFDFSTLISNIRDNIKQLRRPGDQEIEHGDLDSKAKALLLQIGVSNVCKDWNKDRKEAAYKSILSKLEECYKDGEQKMNEMEHIKKGIQKACLQFHRVLNKKCGNSDEMTKATAVYNAFCNCSQIELQGAEQHVCDTGACNN</sequence>
<evidence type="ECO:0000313" key="3">
    <source>
        <dbReference type="Proteomes" id="UP001175271"/>
    </source>
</evidence>
<reference evidence="2" key="1">
    <citation type="submission" date="2023-06" db="EMBL/GenBank/DDBJ databases">
        <title>Genomic analysis of the entomopathogenic nematode Steinernema hermaphroditum.</title>
        <authorList>
            <person name="Schwarz E.M."/>
            <person name="Heppert J.K."/>
            <person name="Baniya A."/>
            <person name="Schwartz H.T."/>
            <person name="Tan C.-H."/>
            <person name="Antoshechkin I."/>
            <person name="Sternberg P.W."/>
            <person name="Goodrich-Blair H."/>
            <person name="Dillman A.R."/>
        </authorList>
    </citation>
    <scope>NUCLEOTIDE SEQUENCE</scope>
    <source>
        <strain evidence="2">PS9179</strain>
        <tissue evidence="2">Whole animal</tissue>
    </source>
</reference>
<protein>
    <submittedName>
        <fullName evidence="2">Uncharacterized protein</fullName>
    </submittedName>
</protein>
<keyword evidence="1" id="KW-0732">Signal</keyword>
<comment type="caution">
    <text evidence="2">The sequence shown here is derived from an EMBL/GenBank/DDBJ whole genome shotgun (WGS) entry which is preliminary data.</text>
</comment>
<evidence type="ECO:0000313" key="2">
    <source>
        <dbReference type="EMBL" id="KAK0400463.1"/>
    </source>
</evidence>
<dbReference type="Proteomes" id="UP001175271">
    <property type="component" value="Unassembled WGS sequence"/>
</dbReference>
<feature type="signal peptide" evidence="1">
    <location>
        <begin position="1"/>
        <end position="19"/>
    </location>
</feature>
<proteinExistence type="predicted"/>
<evidence type="ECO:0000256" key="1">
    <source>
        <dbReference type="SAM" id="SignalP"/>
    </source>
</evidence>
<name>A0AA39H739_9BILA</name>